<dbReference type="Proteomes" id="UP001606300">
    <property type="component" value="Unassembled WGS sequence"/>
</dbReference>
<protein>
    <submittedName>
        <fullName evidence="2">Uncharacterized protein</fullName>
    </submittedName>
</protein>
<evidence type="ECO:0000313" key="3">
    <source>
        <dbReference type="Proteomes" id="UP001606300"/>
    </source>
</evidence>
<evidence type="ECO:0000256" key="1">
    <source>
        <dbReference type="SAM" id="SignalP"/>
    </source>
</evidence>
<organism evidence="2 3">
    <name type="scientific">Pelomonas dachongensis</name>
    <dbReference type="NCBI Taxonomy" id="3299029"/>
    <lineage>
        <taxon>Bacteria</taxon>
        <taxon>Pseudomonadati</taxon>
        <taxon>Pseudomonadota</taxon>
        <taxon>Betaproteobacteria</taxon>
        <taxon>Burkholderiales</taxon>
        <taxon>Sphaerotilaceae</taxon>
        <taxon>Roseateles</taxon>
    </lineage>
</organism>
<comment type="caution">
    <text evidence="2">The sequence shown here is derived from an EMBL/GenBank/DDBJ whole genome shotgun (WGS) entry which is preliminary data.</text>
</comment>
<dbReference type="EMBL" id="JBIGHY010000010">
    <property type="protein sequence ID" value="MFG6416534.1"/>
    <property type="molecule type" value="Genomic_DNA"/>
</dbReference>
<evidence type="ECO:0000313" key="2">
    <source>
        <dbReference type="EMBL" id="MFG6416534.1"/>
    </source>
</evidence>
<reference evidence="2 3" key="1">
    <citation type="submission" date="2024-09" db="EMBL/GenBank/DDBJ databases">
        <title>Novel species of the genus Pelomonas and Roseateles isolated from streams.</title>
        <authorList>
            <person name="Lu H."/>
        </authorList>
    </citation>
    <scope>NUCLEOTIDE SEQUENCE [LARGE SCALE GENOMIC DNA]</scope>
    <source>
        <strain evidence="2 3">DC23W</strain>
    </source>
</reference>
<keyword evidence="3" id="KW-1185">Reference proteome</keyword>
<feature type="chain" id="PRO_5045223232" evidence="1">
    <location>
        <begin position="24"/>
        <end position="180"/>
    </location>
</feature>
<keyword evidence="1" id="KW-0732">Signal</keyword>
<gene>
    <name evidence="2" type="ORF">ACG02S_21800</name>
</gene>
<sequence>MTLNQSISAVFSIALLFSGHARAVDQAQIDEVTAAYPVQKLMTLEDTKRRYALTGLYKSKEDETPVIAFAEVHLEKNGVSVAFRLNLTCAPTDLSDRTRPLPQQVISVGNQKVEAYWVCSREPSGEMSNLFLIKSDAGKTFVNGEFSKEGLVFVRLNGTLVPFNAKGFSQALSAGGGKAL</sequence>
<proteinExistence type="predicted"/>
<feature type="signal peptide" evidence="1">
    <location>
        <begin position="1"/>
        <end position="23"/>
    </location>
</feature>
<dbReference type="RefSeq" id="WP_394472601.1">
    <property type="nucleotide sequence ID" value="NZ_JBIGHY010000010.1"/>
</dbReference>
<accession>A0ABW7ESP3</accession>
<name>A0ABW7ESP3_9BURK</name>